<feature type="region of interest" description="Disordered" evidence="1">
    <location>
        <begin position="14"/>
        <end position="65"/>
    </location>
</feature>
<reference evidence="2 3" key="2">
    <citation type="submission" date="2018-11" db="EMBL/GenBank/DDBJ databases">
        <authorList>
            <consortium name="Pathogen Informatics"/>
        </authorList>
    </citation>
    <scope>NUCLEOTIDE SEQUENCE [LARGE SCALE GENOMIC DNA]</scope>
    <source>
        <strain evidence="2 3">Egypt</strain>
    </source>
</reference>
<proteinExistence type="predicted"/>
<dbReference type="EMBL" id="UZAN01048797">
    <property type="protein sequence ID" value="VDP86796.1"/>
    <property type="molecule type" value="Genomic_DNA"/>
</dbReference>
<feature type="compositionally biased region" description="Polar residues" evidence="1">
    <location>
        <begin position="53"/>
        <end position="65"/>
    </location>
</feature>
<sequence>MILKACLPIDVSASQGVNSNSPNEKHNSLESSKPPDPILKQLTPPKYLDKTSRSASGITVDNPSVSSRTTGFVLLYEKMHEQHAYLMLEIDKISSIISLMNKLRPGSVSRTAVTTLEELLGSIQKFAASTYGHADAGNARERNSEPRVLPSHFDWSPIFQVVTELTDRLRRMRTALWSCVQLFEFNSSSNYAQAAHYLVELIARSQNSRYMNTNSIKSSHTPTSVNAVKPLKTAARSLMDFQSQFEGISFPPCAAATATVQKPIQNFHNNNNNNNNSNNNNTNNTRGLLLFPSTTGAGSFCWSQRNLHQSSARPICTQQAQYLPDPVVISETGLFTSDHIGTVQSPGFLFPHPTNHSAQPTLIMPSTLFAGSLNRNTALGPQLCSFQPGTRFPDRL</sequence>
<gene>
    <name evidence="2" type="ORF">ECPE_LOCUS10273</name>
</gene>
<accession>A0A183ATI9</accession>
<dbReference type="Proteomes" id="UP000272942">
    <property type="component" value="Unassembled WGS sequence"/>
</dbReference>
<name>A0A183ATI9_9TREM</name>
<dbReference type="GO" id="GO:0051321">
    <property type="term" value="P:meiotic cell cycle"/>
    <property type="evidence" value="ECO:0007669"/>
    <property type="project" value="InterPro"/>
</dbReference>
<dbReference type="OrthoDB" id="10512540at2759"/>
<evidence type="ECO:0000313" key="3">
    <source>
        <dbReference type="Proteomes" id="UP000272942"/>
    </source>
</evidence>
<dbReference type="AlphaFoldDB" id="A0A183ATI9"/>
<keyword evidence="3" id="KW-1185">Reference proteome</keyword>
<protein>
    <submittedName>
        <fullName evidence="4">NR LBD domain-containing protein</fullName>
    </submittedName>
</protein>
<reference evidence="4" key="1">
    <citation type="submission" date="2016-06" db="UniProtKB">
        <authorList>
            <consortium name="WormBaseParasite"/>
        </authorList>
    </citation>
    <scope>IDENTIFICATION</scope>
</reference>
<dbReference type="WBParaSite" id="ECPE_0001030601-mRNA-1">
    <property type="protein sequence ID" value="ECPE_0001030601-mRNA-1"/>
    <property type="gene ID" value="ECPE_0001030601"/>
</dbReference>
<evidence type="ECO:0000313" key="4">
    <source>
        <dbReference type="WBParaSite" id="ECPE_0001030601-mRNA-1"/>
    </source>
</evidence>
<organism evidence="4">
    <name type="scientific">Echinostoma caproni</name>
    <dbReference type="NCBI Taxonomy" id="27848"/>
    <lineage>
        <taxon>Eukaryota</taxon>
        <taxon>Metazoa</taxon>
        <taxon>Spiralia</taxon>
        <taxon>Lophotrochozoa</taxon>
        <taxon>Platyhelminthes</taxon>
        <taxon>Trematoda</taxon>
        <taxon>Digenea</taxon>
        <taxon>Plagiorchiida</taxon>
        <taxon>Echinostomata</taxon>
        <taxon>Echinostomatoidea</taxon>
        <taxon>Echinostomatidae</taxon>
        <taxon>Echinostoma</taxon>
    </lineage>
</organism>
<evidence type="ECO:0000313" key="2">
    <source>
        <dbReference type="EMBL" id="VDP86796.1"/>
    </source>
</evidence>
<dbReference type="Pfam" id="PF15189">
    <property type="entry name" value="MEIOC"/>
    <property type="match status" value="1"/>
</dbReference>
<evidence type="ECO:0000256" key="1">
    <source>
        <dbReference type="SAM" id="MobiDB-lite"/>
    </source>
</evidence>
<dbReference type="InterPro" id="IPR027963">
    <property type="entry name" value="MEIOC"/>
</dbReference>